<organism evidence="1 2">
    <name type="scientific">Halobium palmae</name>
    <dbReference type="NCBI Taxonomy" id="1776492"/>
    <lineage>
        <taxon>Archaea</taxon>
        <taxon>Methanobacteriati</taxon>
        <taxon>Methanobacteriota</taxon>
        <taxon>Stenosarchaea group</taxon>
        <taxon>Halobacteria</taxon>
        <taxon>Halobacteriales</taxon>
        <taxon>Haloferacaceae</taxon>
        <taxon>Halobium</taxon>
    </lineage>
</organism>
<sequence length="128" mass="14449">MNSDGSDAPIPDEERRLLSSSDDKYQNDWIRTRVYGWKDGSQDSEKYARIEVWSGSPPTNFFGVNLGMNSELLRTWCVRLPATEFEGQLEDTLETAKTFIRGRSTDCDSARESAEIATERAFPGGDDE</sequence>
<proteinExistence type="predicted"/>
<comment type="caution">
    <text evidence="1">The sequence shown here is derived from an EMBL/GenBank/DDBJ whole genome shotgun (WGS) entry which is preliminary data.</text>
</comment>
<dbReference type="AlphaFoldDB" id="A0ABD5RWC6"/>
<keyword evidence="2" id="KW-1185">Reference proteome</keyword>
<accession>A0ABD5RWC6</accession>
<evidence type="ECO:0000313" key="2">
    <source>
        <dbReference type="Proteomes" id="UP001596328"/>
    </source>
</evidence>
<evidence type="ECO:0000313" key="1">
    <source>
        <dbReference type="EMBL" id="MFC6723636.1"/>
    </source>
</evidence>
<gene>
    <name evidence="1" type="ORF">ACFQE1_04380</name>
</gene>
<reference evidence="1 2" key="1">
    <citation type="journal article" date="2019" name="Int. J. Syst. Evol. Microbiol.">
        <title>The Global Catalogue of Microorganisms (GCM) 10K type strain sequencing project: providing services to taxonomists for standard genome sequencing and annotation.</title>
        <authorList>
            <consortium name="The Broad Institute Genomics Platform"/>
            <consortium name="The Broad Institute Genome Sequencing Center for Infectious Disease"/>
            <person name="Wu L."/>
            <person name="Ma J."/>
        </authorList>
    </citation>
    <scope>NUCLEOTIDE SEQUENCE [LARGE SCALE GENOMIC DNA]</scope>
    <source>
        <strain evidence="1 2">NBRC 111368</strain>
    </source>
</reference>
<dbReference type="Proteomes" id="UP001596328">
    <property type="component" value="Unassembled WGS sequence"/>
</dbReference>
<protein>
    <submittedName>
        <fullName evidence="1">Uncharacterized protein</fullName>
    </submittedName>
</protein>
<name>A0ABD5RWC6_9EURY</name>
<dbReference type="EMBL" id="JBHSWU010000030">
    <property type="protein sequence ID" value="MFC6723636.1"/>
    <property type="molecule type" value="Genomic_DNA"/>
</dbReference>